<dbReference type="InterPro" id="IPR012340">
    <property type="entry name" value="NA-bd_OB-fold"/>
</dbReference>
<dbReference type="InterPro" id="IPR003029">
    <property type="entry name" value="S1_domain"/>
</dbReference>
<dbReference type="Pfam" id="PF21543">
    <property type="entry name" value="CvfB_2nd"/>
    <property type="match status" value="1"/>
</dbReference>
<dbReference type="InterPro" id="IPR048587">
    <property type="entry name" value="CvfB_S1_3rd"/>
</dbReference>
<dbReference type="AlphaFoldDB" id="A0A938XTF8"/>
<dbReference type="InterPro" id="IPR036388">
    <property type="entry name" value="WH-like_DNA-bd_sf"/>
</dbReference>
<feature type="compositionally biased region" description="Polar residues" evidence="2">
    <location>
        <begin position="1"/>
        <end position="11"/>
    </location>
</feature>
<dbReference type="InterPro" id="IPR039566">
    <property type="entry name" value="CvfB_S1_st"/>
</dbReference>
<comment type="caution">
    <text evidence="4">The sequence shown here is derived from an EMBL/GenBank/DDBJ whole genome shotgun (WGS) entry which is preliminary data.</text>
</comment>
<evidence type="ECO:0000313" key="4">
    <source>
        <dbReference type="EMBL" id="MBM7589762.1"/>
    </source>
</evidence>
<dbReference type="InterPro" id="IPR048588">
    <property type="entry name" value="CvfB_S1_2nd"/>
</dbReference>
<name>A0A938XTF8_9BACL</name>
<gene>
    <name evidence="4" type="ORF">JOD01_001362</name>
</gene>
<evidence type="ECO:0000313" key="5">
    <source>
        <dbReference type="Proteomes" id="UP000717624"/>
    </source>
</evidence>
<keyword evidence="5" id="KW-1185">Reference proteome</keyword>
<evidence type="ECO:0000256" key="2">
    <source>
        <dbReference type="SAM" id="MobiDB-lite"/>
    </source>
</evidence>
<feature type="domain" description="S1 motif" evidence="3">
    <location>
        <begin position="180"/>
        <end position="242"/>
    </location>
</feature>
<dbReference type="Gene3D" id="1.10.10.10">
    <property type="entry name" value="Winged helix-like DNA-binding domain superfamily/Winged helix DNA-binding domain"/>
    <property type="match status" value="1"/>
</dbReference>
<dbReference type="Proteomes" id="UP000717624">
    <property type="component" value="Unassembled WGS sequence"/>
</dbReference>
<proteinExistence type="inferred from homology"/>
<dbReference type="RefSeq" id="WP_204517480.1">
    <property type="nucleotide sequence ID" value="NZ_BAABIN010000038.1"/>
</dbReference>
<evidence type="ECO:0000259" key="3">
    <source>
        <dbReference type="SMART" id="SM00316"/>
    </source>
</evidence>
<organism evidence="4 5">
    <name type="scientific">Brevibacillus fulvus</name>
    <dbReference type="NCBI Taxonomy" id="1125967"/>
    <lineage>
        <taxon>Bacteria</taxon>
        <taxon>Bacillati</taxon>
        <taxon>Bacillota</taxon>
        <taxon>Bacilli</taxon>
        <taxon>Bacillales</taxon>
        <taxon>Paenibacillaceae</taxon>
        <taxon>Brevibacillus</taxon>
    </lineage>
</organism>
<dbReference type="InterPro" id="IPR040764">
    <property type="entry name" value="CvfB_WH"/>
</dbReference>
<dbReference type="Pfam" id="PF17783">
    <property type="entry name" value="WHD_CvfB"/>
    <property type="match status" value="1"/>
</dbReference>
<sequence length="330" mass="38515">MRYRQNNQRNRPLTGKRPLPARKRPAANPQGLQAGMVITMPVKRTSEFGYFLAYEDAEVLLHRTEATRELEIGEEVEVFLYHDHENRLAATMQMPYVKMGEYGWLKVEEVSPRMGVFLYNGIKKDLLLFVDDLPKLREEWPQKGDRLLVTLTRDEQGRLLAKPAGEKEMVAFAQPAGKEMLNKRVEATVYKVIQAGAFLFTENEHILFIHRDEMTEPLRLGQTVICRVSFVREDGRLNGSMRQRKEIQYSEDADRLLQYLVERDGAMPYTDDTPPDTIKRQFQMSKAAFKRALGKLLRERLIEQEEGWTHLNRDVLDKYRREEGQTELPD</sequence>
<feature type="region of interest" description="Disordered" evidence="2">
    <location>
        <begin position="1"/>
        <end position="27"/>
    </location>
</feature>
<dbReference type="EMBL" id="JAFBEB010000003">
    <property type="protein sequence ID" value="MBM7589762.1"/>
    <property type="molecule type" value="Genomic_DNA"/>
</dbReference>
<accession>A0A938XTF8</accession>
<protein>
    <submittedName>
        <fullName evidence="4">RNA-binding protein (Virulence factor B family)</fullName>
    </submittedName>
</protein>
<feature type="domain" description="S1 motif" evidence="3">
    <location>
        <begin position="33"/>
        <end position="93"/>
    </location>
</feature>
<comment type="similarity">
    <text evidence="1">Belongs to the CvfB family.</text>
</comment>
<evidence type="ECO:0000256" key="1">
    <source>
        <dbReference type="PIRNR" id="PIRNR012524"/>
    </source>
</evidence>
<dbReference type="PANTHER" id="PTHR37296">
    <property type="entry name" value="CONSERVED VIRULENCE FACTOR B"/>
    <property type="match status" value="1"/>
</dbReference>
<dbReference type="SMART" id="SM00316">
    <property type="entry name" value="S1"/>
    <property type="match status" value="2"/>
</dbReference>
<reference evidence="4" key="1">
    <citation type="submission" date="2021-01" db="EMBL/GenBank/DDBJ databases">
        <title>Genomic Encyclopedia of Type Strains, Phase IV (KMG-IV): sequencing the most valuable type-strain genomes for metagenomic binning, comparative biology and taxonomic classification.</title>
        <authorList>
            <person name="Goeker M."/>
        </authorList>
    </citation>
    <scope>NUCLEOTIDE SEQUENCE</scope>
    <source>
        <strain evidence="4">DSM 25523</strain>
    </source>
</reference>
<dbReference type="GO" id="GO:0003676">
    <property type="term" value="F:nucleic acid binding"/>
    <property type="evidence" value="ECO:0007669"/>
    <property type="project" value="InterPro"/>
</dbReference>
<dbReference type="Gene3D" id="2.40.50.140">
    <property type="entry name" value="Nucleic acid-binding proteins"/>
    <property type="match status" value="2"/>
</dbReference>
<dbReference type="Pfam" id="PF13509">
    <property type="entry name" value="S1_2"/>
    <property type="match status" value="1"/>
</dbReference>
<dbReference type="PIRSF" id="PIRSF012524">
    <property type="entry name" value="YitL_S1"/>
    <property type="match status" value="1"/>
</dbReference>
<dbReference type="Pfam" id="PF21191">
    <property type="entry name" value="CvfB_1st"/>
    <property type="match status" value="1"/>
</dbReference>
<dbReference type="PANTHER" id="PTHR37296:SF1">
    <property type="entry name" value="CONSERVED VIRULENCE FACTOR B"/>
    <property type="match status" value="1"/>
</dbReference>
<dbReference type="InterPro" id="IPR014464">
    <property type="entry name" value="CvfB_fam"/>
</dbReference>